<sequence>MDVNGTCYHLLLGLQDWQRSIGGFPLGFDQDTQVVTLAPEVFHFQAHPNDHQPKATDLRSMGADVWGNVYLISEDRKAVHLIRPGSKNPEVYWVGEVAPPAQEHGAFSDASVPETQSVLLNSLAVTESQRLVVAADHTLFMFDLLGGGPAQVQQVKAPLSGQIQHLYPRNAAGFWLLETNQMQNFLWAFDAQLRPIPVETTSEEATFAEPTEKRVLQKTTGHRHDLGQQDVLQMVFLDDETGLFLTSQGVFRWTIQKGLEKLEVHLPDGFAPGFALHGQKGAFYLVEKQGNQALKFRLGETNPQPCYFPLRDYLGKGLVLSRGRIHYHSENGILPLAEQPRPRFKTTGTVLYCFDGKETGCVWHRLFLDADMEPDTRIEIRAYATNQVLKPGQAPKTKWLKPQPAPYVRGLGREIPLEPHDQGFQTLETLFQ</sequence>
<dbReference type="EMBL" id="BJXB01000006">
    <property type="protein sequence ID" value="GEM46020.1"/>
    <property type="molecule type" value="Genomic_DNA"/>
</dbReference>
<protein>
    <submittedName>
        <fullName evidence="1">Uncharacterized protein</fullName>
    </submittedName>
</protein>
<comment type="caution">
    <text evidence="1">The sequence shown here is derived from an EMBL/GenBank/DDBJ whole genome shotgun (WGS) entry which is preliminary data.</text>
</comment>
<proteinExistence type="predicted"/>
<reference evidence="1 2" key="1">
    <citation type="submission" date="2019-07" db="EMBL/GenBank/DDBJ databases">
        <title>Whole genome shotgun sequence of Deinococcus cellulosilyticus NBRC 106333.</title>
        <authorList>
            <person name="Hosoyama A."/>
            <person name="Uohara A."/>
            <person name="Ohji S."/>
            <person name="Ichikawa N."/>
        </authorList>
    </citation>
    <scope>NUCLEOTIDE SEQUENCE [LARGE SCALE GENOMIC DNA]</scope>
    <source>
        <strain evidence="1 2">NBRC 106333</strain>
    </source>
</reference>
<accession>A0A511MZG0</accession>
<organism evidence="1 2">
    <name type="scientific">Deinococcus cellulosilyticus (strain DSM 18568 / NBRC 106333 / KACC 11606 / 5516J-15)</name>
    <dbReference type="NCBI Taxonomy" id="1223518"/>
    <lineage>
        <taxon>Bacteria</taxon>
        <taxon>Thermotogati</taxon>
        <taxon>Deinococcota</taxon>
        <taxon>Deinococci</taxon>
        <taxon>Deinococcales</taxon>
        <taxon>Deinococcaceae</taxon>
        <taxon>Deinococcus</taxon>
    </lineage>
</organism>
<evidence type="ECO:0000313" key="1">
    <source>
        <dbReference type="EMBL" id="GEM46020.1"/>
    </source>
</evidence>
<gene>
    <name evidence="1" type="ORF">DC3_16550</name>
</gene>
<dbReference type="RefSeq" id="WP_146883840.1">
    <property type="nucleotide sequence ID" value="NZ_BJXB01000006.1"/>
</dbReference>
<dbReference type="OrthoDB" id="9792285at2"/>
<evidence type="ECO:0000313" key="2">
    <source>
        <dbReference type="Proteomes" id="UP000321306"/>
    </source>
</evidence>
<dbReference type="Proteomes" id="UP000321306">
    <property type="component" value="Unassembled WGS sequence"/>
</dbReference>
<name>A0A511MZG0_DEIC1</name>
<dbReference type="AlphaFoldDB" id="A0A511MZG0"/>
<keyword evidence="2" id="KW-1185">Reference proteome</keyword>